<accession>E7GEM7</accession>
<feature type="transmembrane region" description="Helical" evidence="1">
    <location>
        <begin position="50"/>
        <end position="70"/>
    </location>
</feature>
<dbReference type="Proteomes" id="UP000003157">
    <property type="component" value="Unassembled WGS sequence"/>
</dbReference>
<feature type="transmembrane region" description="Helical" evidence="1">
    <location>
        <begin position="12"/>
        <end position="30"/>
    </location>
</feature>
<dbReference type="Pfam" id="PF04307">
    <property type="entry name" value="YdjM"/>
    <property type="match status" value="1"/>
</dbReference>
<protein>
    <recommendedName>
        <fullName evidence="4">Membrane-bound metal-dependent hydrolase</fullName>
    </recommendedName>
</protein>
<gene>
    <name evidence="2" type="ORF">HMPREF9488_03169</name>
</gene>
<dbReference type="HOGENOM" id="CLU_097802_1_1_9"/>
<evidence type="ECO:0000256" key="1">
    <source>
        <dbReference type="SAM" id="Phobius"/>
    </source>
</evidence>
<keyword evidence="1" id="KW-0812">Transmembrane</keyword>
<evidence type="ECO:0000313" key="3">
    <source>
        <dbReference type="Proteomes" id="UP000003157"/>
    </source>
</evidence>
<reference evidence="2 3" key="1">
    <citation type="submission" date="2010-12" db="EMBL/GenBank/DDBJ databases">
        <title>The Genome Sequence of Coprobacillus sp. strain 29_1.</title>
        <authorList>
            <consortium name="The Broad Institute Genome Sequencing Platform"/>
            <person name="Earl A."/>
            <person name="Ward D."/>
            <person name="Feldgarden M."/>
            <person name="Gevers D."/>
            <person name="Daigneault M."/>
            <person name="Sibley C.D."/>
            <person name="White A."/>
            <person name="Strauss J."/>
            <person name="Allen-Vercoe E."/>
            <person name="Young S.K."/>
            <person name="Zeng Q."/>
            <person name="Gargeya S."/>
            <person name="Fitzgerald M."/>
            <person name="Haas B."/>
            <person name="Abouelleil A."/>
            <person name="Alvarado L."/>
            <person name="Arachchi H.M."/>
            <person name="Berlin A."/>
            <person name="Brown A."/>
            <person name="Chapman S.B."/>
            <person name="Chen Z."/>
            <person name="Dunbar C."/>
            <person name="Freedman E."/>
            <person name="Gearin G."/>
            <person name="Gellesch M."/>
            <person name="Goldberg J."/>
            <person name="Griggs A."/>
            <person name="Gujja S."/>
            <person name="Heilman E."/>
            <person name="Heiman D."/>
            <person name="Howarth C."/>
            <person name="Larson L."/>
            <person name="Lui A."/>
            <person name="MacDonald P.J.P."/>
            <person name="Mehta T."/>
            <person name="Montmayeur A."/>
            <person name="Murphy C."/>
            <person name="Neiman D."/>
            <person name="Pearson M."/>
            <person name="Priest M."/>
            <person name="Roberts A."/>
            <person name="Saif S."/>
            <person name="Shea T."/>
            <person name="Shenoy N."/>
            <person name="Sisk P."/>
            <person name="Stolte C."/>
            <person name="Sykes S."/>
            <person name="White J."/>
            <person name="Yandava C."/>
            <person name="Nusbaum C."/>
            <person name="Birren B."/>
        </authorList>
    </citation>
    <scope>NUCLEOTIDE SEQUENCE [LARGE SCALE GENOMIC DNA]</scope>
    <source>
        <strain evidence="2 3">29_1</strain>
    </source>
</reference>
<dbReference type="RefSeq" id="WP_008790251.1">
    <property type="nucleotide sequence ID" value="NZ_AKCB01000004.1"/>
</dbReference>
<evidence type="ECO:0000313" key="2">
    <source>
        <dbReference type="EMBL" id="EFW03478.1"/>
    </source>
</evidence>
<evidence type="ECO:0008006" key="4">
    <source>
        <dbReference type="Google" id="ProtNLM"/>
    </source>
</evidence>
<proteinExistence type="predicted"/>
<sequence>MKKGVNYNCHKLGGVTAFALTGIYTYQNGILDTYSYHVEIIPLKFSYQSYIIPLFLLFIFSYYSSTLPDIDHPISRLGKKYPHISQYMNTQFGHRGVTHYPITLLGLGCILYLIGQIMIQPYRILWMWGSIGFVVGYASHILLDTLNSSGIAWLMPFSKVRVKIPTGIRIKNKKGKKRVCWRYLEGNRTHDKMIIIVICCLLIFLLTKG</sequence>
<feature type="transmembrane region" description="Helical" evidence="1">
    <location>
        <begin position="191"/>
        <end position="207"/>
    </location>
</feature>
<dbReference type="OrthoDB" id="5459053at2"/>
<keyword evidence="3" id="KW-1185">Reference proteome</keyword>
<keyword evidence="1" id="KW-1133">Transmembrane helix</keyword>
<dbReference type="AlphaFoldDB" id="E7GEM7"/>
<dbReference type="PANTHER" id="PTHR35531">
    <property type="entry name" value="INNER MEMBRANE PROTEIN YBCI-RELATED"/>
    <property type="match status" value="1"/>
</dbReference>
<feature type="transmembrane region" description="Helical" evidence="1">
    <location>
        <begin position="125"/>
        <end position="143"/>
    </location>
</feature>
<feature type="transmembrane region" description="Helical" evidence="1">
    <location>
        <begin position="97"/>
        <end position="119"/>
    </location>
</feature>
<comment type="caution">
    <text evidence="2">The sequence shown here is derived from an EMBL/GenBank/DDBJ whole genome shotgun (WGS) entry which is preliminary data.</text>
</comment>
<dbReference type="InterPro" id="IPR007404">
    <property type="entry name" value="YdjM-like"/>
</dbReference>
<dbReference type="GeneID" id="78231560"/>
<dbReference type="EMBL" id="ADKX01000046">
    <property type="protein sequence ID" value="EFW03478.1"/>
    <property type="molecule type" value="Genomic_DNA"/>
</dbReference>
<dbReference type="STRING" id="100884.GCA_000269565_03823"/>
<dbReference type="PANTHER" id="PTHR35531:SF1">
    <property type="entry name" value="INNER MEMBRANE PROTEIN YBCI-RELATED"/>
    <property type="match status" value="1"/>
</dbReference>
<dbReference type="eggNOG" id="COG1988">
    <property type="taxonomic scope" value="Bacteria"/>
</dbReference>
<organism evidence="2 3">
    <name type="scientific">Coprobacillus cateniformis</name>
    <dbReference type="NCBI Taxonomy" id="100884"/>
    <lineage>
        <taxon>Bacteria</taxon>
        <taxon>Bacillati</taxon>
        <taxon>Bacillota</taxon>
        <taxon>Erysipelotrichia</taxon>
        <taxon>Erysipelotrichales</taxon>
        <taxon>Coprobacillaceae</taxon>
        <taxon>Coprobacillus</taxon>
    </lineage>
</organism>
<keyword evidence="1" id="KW-0472">Membrane</keyword>
<name>E7GEM7_9FIRM</name>